<name>A0AAD5IQ10_ACENE</name>
<gene>
    <name evidence="2" type="ORF">LWI28_001174</name>
</gene>
<evidence type="ECO:0000256" key="1">
    <source>
        <dbReference type="SAM" id="MobiDB-lite"/>
    </source>
</evidence>
<feature type="region of interest" description="Disordered" evidence="1">
    <location>
        <begin position="225"/>
        <end position="246"/>
    </location>
</feature>
<dbReference type="Proteomes" id="UP001064489">
    <property type="component" value="Chromosome 8"/>
</dbReference>
<keyword evidence="3" id="KW-1185">Reference proteome</keyword>
<proteinExistence type="predicted"/>
<organism evidence="2 3">
    <name type="scientific">Acer negundo</name>
    <name type="common">Box elder</name>
    <dbReference type="NCBI Taxonomy" id="4023"/>
    <lineage>
        <taxon>Eukaryota</taxon>
        <taxon>Viridiplantae</taxon>
        <taxon>Streptophyta</taxon>
        <taxon>Embryophyta</taxon>
        <taxon>Tracheophyta</taxon>
        <taxon>Spermatophyta</taxon>
        <taxon>Magnoliopsida</taxon>
        <taxon>eudicotyledons</taxon>
        <taxon>Gunneridae</taxon>
        <taxon>Pentapetalae</taxon>
        <taxon>rosids</taxon>
        <taxon>malvids</taxon>
        <taxon>Sapindales</taxon>
        <taxon>Sapindaceae</taxon>
        <taxon>Hippocastanoideae</taxon>
        <taxon>Acereae</taxon>
        <taxon>Acer</taxon>
    </lineage>
</organism>
<dbReference type="AlphaFoldDB" id="A0AAD5IQ10"/>
<feature type="compositionally biased region" description="Low complexity" evidence="1">
    <location>
        <begin position="225"/>
        <end position="243"/>
    </location>
</feature>
<dbReference type="Pfam" id="PF14223">
    <property type="entry name" value="Retrotran_gag_2"/>
    <property type="match status" value="1"/>
</dbReference>
<reference evidence="2" key="2">
    <citation type="submission" date="2023-02" db="EMBL/GenBank/DDBJ databases">
        <authorList>
            <person name="Swenson N.G."/>
            <person name="Wegrzyn J.L."/>
            <person name="Mcevoy S.L."/>
        </authorList>
    </citation>
    <scope>NUCLEOTIDE SEQUENCE</scope>
    <source>
        <strain evidence="2">91603</strain>
        <tissue evidence="2">Leaf</tissue>
    </source>
</reference>
<dbReference type="EMBL" id="JAJSOW010000103">
    <property type="protein sequence ID" value="KAI9173425.1"/>
    <property type="molecule type" value="Genomic_DNA"/>
</dbReference>
<protein>
    <submittedName>
        <fullName evidence="2">Uncharacterized protein</fullName>
    </submittedName>
</protein>
<reference evidence="2" key="1">
    <citation type="journal article" date="2022" name="Plant J.">
        <title>Strategies of tolerance reflected in two North American maple genomes.</title>
        <authorList>
            <person name="McEvoy S.L."/>
            <person name="Sezen U.U."/>
            <person name="Trouern-Trend A."/>
            <person name="McMahon S.M."/>
            <person name="Schaberg P.G."/>
            <person name="Yang J."/>
            <person name="Wegrzyn J.L."/>
            <person name="Swenson N.G."/>
        </authorList>
    </citation>
    <scope>NUCLEOTIDE SEQUENCE</scope>
    <source>
        <strain evidence="2">91603</strain>
    </source>
</reference>
<evidence type="ECO:0000313" key="2">
    <source>
        <dbReference type="EMBL" id="KAI9173425.1"/>
    </source>
</evidence>
<sequence length="302" mass="34573">MLTSQFESLVMNEDKKLVDIQTRLLSITNQSQTLGELYPQERINWKILRSLPKRFNAKMIAIEESKNVDLTKVDELLGSLQTYELGFKPKIEGKGIALKVTNEKSEDDMASIMVRIFKKILKNICSKREEVKKKITPKELVDCMDISKKLIRCHECKGIEFISTKHANDKKESKKGLAMAASWSDVSVSDIKEKEESLDEREYNSNYIAHPAIYEGRFEDSSECSSSNKESEYSSSSECSEVSSNHEEFEASSNQDYISFNDKILQQKNEENNKLKLINANLVVIIKALDNEKKMSLKKMSE</sequence>
<comment type="caution">
    <text evidence="2">The sequence shown here is derived from an EMBL/GenBank/DDBJ whole genome shotgun (WGS) entry which is preliminary data.</text>
</comment>
<accession>A0AAD5IQ10</accession>
<evidence type="ECO:0000313" key="3">
    <source>
        <dbReference type="Proteomes" id="UP001064489"/>
    </source>
</evidence>